<feature type="region of interest" description="Disordered" evidence="1">
    <location>
        <begin position="104"/>
        <end position="128"/>
    </location>
</feature>
<dbReference type="InterPro" id="IPR027417">
    <property type="entry name" value="P-loop_NTPase"/>
</dbReference>
<sequence length="415" mass="47140">MEELLEFLRDKCSKGLEEAKKCVDPSLRLELEGIQAELGKPRNSSSTPVKLKDDLYDLISTLTDITISHTHNRPVRIICFPLQIRSRRNTQKKRLQDIGTALRKQLGQGLGTTDSPPHGKEEDGRLGTCSPRRICKIMTALKRLLHHGTKNNSPNQKGEDGAGSEPPGEGTNGHSSNEKKVECSGPKTLPKIERDKILGFGDKRDKIEECLNVQNRGHIEIGIVEMCGSGKTTLAQLVFEKVVGEFEHGIWVNLPHNLTSNDDRYFVQILSEILSEILKQCGKDKVDPKFNFKQCGEDKVDPKYRKQQLLRIIRNRLLGKSYLLVLDGVWDADMDWYFELGKALDWHYKEGDLAMMGVRVPSSSPLDWRSRQKQWWEFLLLLCTISTRKTSVLVGPYSLMKLSEEGRSTRIMRDC</sequence>
<feature type="region of interest" description="Disordered" evidence="1">
    <location>
        <begin position="146"/>
        <end position="186"/>
    </location>
</feature>
<feature type="domain" description="NB-ARC" evidence="2">
    <location>
        <begin position="205"/>
        <end position="336"/>
    </location>
</feature>
<dbReference type="Proteomes" id="UP000288805">
    <property type="component" value="Unassembled WGS sequence"/>
</dbReference>
<dbReference type="SUPFAM" id="SSF52540">
    <property type="entry name" value="P-loop containing nucleoside triphosphate hydrolases"/>
    <property type="match status" value="1"/>
</dbReference>
<gene>
    <name evidence="3" type="ORF">CK203_112365</name>
</gene>
<evidence type="ECO:0000256" key="1">
    <source>
        <dbReference type="SAM" id="MobiDB-lite"/>
    </source>
</evidence>
<evidence type="ECO:0000259" key="2">
    <source>
        <dbReference type="Pfam" id="PF00931"/>
    </source>
</evidence>
<dbReference type="InterPro" id="IPR002182">
    <property type="entry name" value="NB-ARC"/>
</dbReference>
<dbReference type="AlphaFoldDB" id="A0A438DWB1"/>
<dbReference type="Pfam" id="PF00931">
    <property type="entry name" value="NB-ARC"/>
    <property type="match status" value="1"/>
</dbReference>
<evidence type="ECO:0000313" key="3">
    <source>
        <dbReference type="EMBL" id="RVW39568.1"/>
    </source>
</evidence>
<protein>
    <recommendedName>
        <fullName evidence="2">NB-ARC domain-containing protein</fullName>
    </recommendedName>
</protein>
<name>A0A438DWB1_VITVI</name>
<organism evidence="3 4">
    <name type="scientific">Vitis vinifera</name>
    <name type="common">Grape</name>
    <dbReference type="NCBI Taxonomy" id="29760"/>
    <lineage>
        <taxon>Eukaryota</taxon>
        <taxon>Viridiplantae</taxon>
        <taxon>Streptophyta</taxon>
        <taxon>Embryophyta</taxon>
        <taxon>Tracheophyta</taxon>
        <taxon>Spermatophyta</taxon>
        <taxon>Magnoliopsida</taxon>
        <taxon>eudicotyledons</taxon>
        <taxon>Gunneridae</taxon>
        <taxon>Pentapetalae</taxon>
        <taxon>rosids</taxon>
        <taxon>Vitales</taxon>
        <taxon>Vitaceae</taxon>
        <taxon>Viteae</taxon>
        <taxon>Vitis</taxon>
    </lineage>
</organism>
<accession>A0A438DWB1</accession>
<evidence type="ECO:0000313" key="4">
    <source>
        <dbReference type="Proteomes" id="UP000288805"/>
    </source>
</evidence>
<dbReference type="GO" id="GO:0043531">
    <property type="term" value="F:ADP binding"/>
    <property type="evidence" value="ECO:0007669"/>
    <property type="project" value="InterPro"/>
</dbReference>
<comment type="caution">
    <text evidence="3">The sequence shown here is derived from an EMBL/GenBank/DDBJ whole genome shotgun (WGS) entry which is preliminary data.</text>
</comment>
<dbReference type="PANTHER" id="PTHR19338:SF73">
    <property type="entry name" value="DISEASE RESISTANCE PROTEIN RGA2-LIKE"/>
    <property type="match status" value="1"/>
</dbReference>
<dbReference type="EMBL" id="QGNW01001478">
    <property type="protein sequence ID" value="RVW39568.1"/>
    <property type="molecule type" value="Genomic_DNA"/>
</dbReference>
<dbReference type="PANTHER" id="PTHR19338">
    <property type="entry name" value="TRANSLOCASE OF INNER MITOCHONDRIAL MEMBRANE 13 HOMOLOG"/>
    <property type="match status" value="1"/>
</dbReference>
<reference evidence="3 4" key="1">
    <citation type="journal article" date="2018" name="PLoS Genet.">
        <title>Population sequencing reveals clonal diversity and ancestral inbreeding in the grapevine cultivar Chardonnay.</title>
        <authorList>
            <person name="Roach M.J."/>
            <person name="Johnson D.L."/>
            <person name="Bohlmann J."/>
            <person name="van Vuuren H.J."/>
            <person name="Jones S.J."/>
            <person name="Pretorius I.S."/>
            <person name="Schmidt S.A."/>
            <person name="Borneman A.R."/>
        </authorList>
    </citation>
    <scope>NUCLEOTIDE SEQUENCE [LARGE SCALE GENOMIC DNA]</scope>
    <source>
        <strain evidence="4">cv. Chardonnay</strain>
        <tissue evidence="3">Leaf</tissue>
    </source>
</reference>
<proteinExistence type="predicted"/>
<dbReference type="Gene3D" id="3.40.50.300">
    <property type="entry name" value="P-loop containing nucleotide triphosphate hydrolases"/>
    <property type="match status" value="1"/>
</dbReference>